<proteinExistence type="predicted"/>
<evidence type="ECO:0000313" key="1">
    <source>
        <dbReference type="EMBL" id="SDY85506.1"/>
    </source>
</evidence>
<accession>A0A1H3N9H5</accession>
<gene>
    <name evidence="1" type="ORF">SAMN04488069_1162</name>
</gene>
<reference evidence="2" key="1">
    <citation type="submission" date="2016-10" db="EMBL/GenBank/DDBJ databases">
        <authorList>
            <person name="Varghese N."/>
            <person name="Submissions S."/>
        </authorList>
    </citation>
    <scope>NUCLEOTIDE SEQUENCE [LARGE SCALE GENOMIC DNA]</scope>
    <source>
        <strain evidence="2">CGMCC 1.8975</strain>
    </source>
</reference>
<dbReference type="Proteomes" id="UP000199249">
    <property type="component" value="Unassembled WGS sequence"/>
</dbReference>
<keyword evidence="2" id="KW-1185">Reference proteome</keyword>
<dbReference type="AlphaFoldDB" id="A0A1H3N9H5"/>
<organism evidence="1 2">
    <name type="scientific">Hymenobacter psychrophilus</name>
    <dbReference type="NCBI Taxonomy" id="651662"/>
    <lineage>
        <taxon>Bacteria</taxon>
        <taxon>Pseudomonadati</taxon>
        <taxon>Bacteroidota</taxon>
        <taxon>Cytophagia</taxon>
        <taxon>Cytophagales</taxon>
        <taxon>Hymenobacteraceae</taxon>
        <taxon>Hymenobacter</taxon>
    </lineage>
</organism>
<name>A0A1H3N9H5_9BACT</name>
<protein>
    <submittedName>
        <fullName evidence="1">Uncharacterized protein</fullName>
    </submittedName>
</protein>
<dbReference type="EMBL" id="FNOV01000016">
    <property type="protein sequence ID" value="SDY85506.1"/>
    <property type="molecule type" value="Genomic_DNA"/>
</dbReference>
<sequence>MEAFLTVCRAIHPLSPGLEAELKRLARPETLPARTMVLEPGTVEPVMDWWPGKRLLPAGA</sequence>
<evidence type="ECO:0000313" key="2">
    <source>
        <dbReference type="Proteomes" id="UP000199249"/>
    </source>
</evidence>